<reference evidence="1" key="2">
    <citation type="submission" date="2024-04" db="UniProtKB">
        <authorList>
            <consortium name="Ensembl"/>
        </authorList>
    </citation>
    <scope>IDENTIFICATION</scope>
</reference>
<evidence type="ECO:0000313" key="1">
    <source>
        <dbReference type="Ensembl" id="ENSGACP00000016675.1"/>
    </source>
</evidence>
<proteinExistence type="predicted"/>
<sequence length="91" mass="10586">MLLIRVGLPCDPHLPREEDISFSFFVNIPAASFARKVKCSYSELYWSTTCRNKLRRNCLFVCLCVCVCWEMIESTPFLRHNTNGLVTCVYE</sequence>
<dbReference type="Ensembl" id="ENSGACT00000016709.1">
    <property type="protein sequence ID" value="ENSGACP00000016675.1"/>
    <property type="gene ID" value="ENSGACG00000012615.1"/>
</dbReference>
<dbReference type="InParanoid" id="G3PGF1"/>
<organism evidence="1">
    <name type="scientific">Gasterosteus aculeatus</name>
    <name type="common">Three-spined stickleback</name>
    <dbReference type="NCBI Taxonomy" id="69293"/>
    <lineage>
        <taxon>Eukaryota</taxon>
        <taxon>Metazoa</taxon>
        <taxon>Chordata</taxon>
        <taxon>Craniata</taxon>
        <taxon>Vertebrata</taxon>
        <taxon>Euteleostomi</taxon>
        <taxon>Actinopterygii</taxon>
        <taxon>Neopterygii</taxon>
        <taxon>Teleostei</taxon>
        <taxon>Neoteleostei</taxon>
        <taxon>Acanthomorphata</taxon>
        <taxon>Eupercaria</taxon>
        <taxon>Perciformes</taxon>
        <taxon>Cottioidei</taxon>
        <taxon>Gasterosteales</taxon>
        <taxon>Gasterosteidae</taxon>
        <taxon>Gasterosteus</taxon>
    </lineage>
</organism>
<name>G3PGF1_GASAC</name>
<dbReference type="Bgee" id="ENSGACG00000012615">
    <property type="expression patterns" value="Expressed in intestinal epithelial cell and 13 other cell types or tissues"/>
</dbReference>
<accession>G3PGF1</accession>
<reference evidence="1" key="1">
    <citation type="submission" date="2006-01" db="EMBL/GenBank/DDBJ databases">
        <authorList>
            <person name="Lindblad-Toh K."/>
            <person name="Mauceli E."/>
            <person name="Grabherr M."/>
            <person name="Chang J.L."/>
            <person name="Lander E.S."/>
        </authorList>
    </citation>
    <scope>NUCLEOTIDE SEQUENCE [LARGE SCALE GENOMIC DNA]</scope>
</reference>
<dbReference type="AlphaFoldDB" id="G3PGF1"/>
<protein>
    <submittedName>
        <fullName evidence="1">Uncharacterized protein</fullName>
    </submittedName>
</protein>